<sequence length="248" mass="27577">MNVGETTPPAASSVTPFVRWTAYGIALLDKQEFTAAAAAFRRTAVEYPKLADGCINEGIVLYTQGRYAEALKLFAAADAIAPENMRARYYVGLCYRWQYQYAKALAALVPVARAYPRFGQVDDDLGWIYLLNRRYPEARLEFEAALAVDPDDVVAHKWLSGMYTALGEKGLAAEEARQTAQTKDDPAALWRVLGYWRANLDVAREVTPGHIHGDEDGLNAETKQILNTQNPPSMVWIQHRGGYPLPPV</sequence>
<feature type="repeat" description="TPR" evidence="3">
    <location>
        <begin position="119"/>
        <end position="152"/>
    </location>
</feature>
<geneLocation type="plasmid" evidence="4 5">
    <name>pACIX901</name>
</geneLocation>
<dbReference type="PROSITE" id="PS50005">
    <property type="entry name" value="TPR"/>
    <property type="match status" value="2"/>
</dbReference>
<dbReference type="InterPro" id="IPR019734">
    <property type="entry name" value="TPR_rpt"/>
</dbReference>
<dbReference type="Pfam" id="PF13432">
    <property type="entry name" value="TPR_16"/>
    <property type="match status" value="1"/>
</dbReference>
<keyword evidence="5" id="KW-1185">Reference proteome</keyword>
<dbReference type="Pfam" id="PF14559">
    <property type="entry name" value="TPR_19"/>
    <property type="match status" value="1"/>
</dbReference>
<name>E8X5Y5_GRATM</name>
<evidence type="ECO:0000313" key="4">
    <source>
        <dbReference type="EMBL" id="ADW70869.1"/>
    </source>
</evidence>
<reference evidence="5" key="1">
    <citation type="submission" date="2011-01" db="EMBL/GenBank/DDBJ databases">
        <title>Complete sequence of plasmid1 of Acidobacterium sp. MP5ACTX9.</title>
        <authorList>
            <consortium name="US DOE Joint Genome Institute"/>
            <person name="Lucas S."/>
            <person name="Copeland A."/>
            <person name="Lapidus A."/>
            <person name="Cheng J.-F."/>
            <person name="Goodwin L."/>
            <person name="Pitluck S."/>
            <person name="Teshima H."/>
            <person name="Detter J.C."/>
            <person name="Han C."/>
            <person name="Tapia R."/>
            <person name="Land M."/>
            <person name="Hauser L."/>
            <person name="Kyrpides N."/>
            <person name="Ivanova N."/>
            <person name="Ovchinnikova G."/>
            <person name="Pagani I."/>
            <person name="Rawat S.R."/>
            <person name="Mannisto M."/>
            <person name="Haggblom M.M."/>
            <person name="Woyke T."/>
        </authorList>
    </citation>
    <scope>NUCLEOTIDE SEQUENCE [LARGE SCALE GENOMIC DNA]</scope>
    <source>
        <strain evidence="5">MP5ACTX9</strain>
        <plasmid evidence="5">Plasmid pACIX901</plasmid>
    </source>
</reference>
<protein>
    <submittedName>
        <fullName evidence="4">Tetratricopeptide TPR_1 repeat-containing protein</fullName>
    </submittedName>
</protein>
<feature type="repeat" description="TPR" evidence="3">
    <location>
        <begin position="51"/>
        <end position="84"/>
    </location>
</feature>
<dbReference type="KEGG" id="acm:AciX9_4088"/>
<keyword evidence="2 3" id="KW-0802">TPR repeat</keyword>
<dbReference type="InterPro" id="IPR051012">
    <property type="entry name" value="CellSynth/LPSAsmb/PSIAsmb"/>
</dbReference>
<evidence type="ECO:0000256" key="2">
    <source>
        <dbReference type="ARBA" id="ARBA00022803"/>
    </source>
</evidence>
<evidence type="ECO:0000256" key="1">
    <source>
        <dbReference type="ARBA" id="ARBA00022737"/>
    </source>
</evidence>
<dbReference type="HOGENOM" id="CLU_1118929_0_0_0"/>
<dbReference type="Gene3D" id="1.25.40.10">
    <property type="entry name" value="Tetratricopeptide repeat domain"/>
    <property type="match status" value="1"/>
</dbReference>
<gene>
    <name evidence="4" type="ordered locus">AciX9_4088</name>
</gene>
<proteinExistence type="predicted"/>
<dbReference type="PANTHER" id="PTHR45586:SF1">
    <property type="entry name" value="LIPOPOLYSACCHARIDE ASSEMBLY PROTEIN B"/>
    <property type="match status" value="1"/>
</dbReference>
<dbReference type="SMART" id="SM00028">
    <property type="entry name" value="TPR"/>
    <property type="match status" value="3"/>
</dbReference>
<dbReference type="AlphaFoldDB" id="E8X5Y5"/>
<dbReference type="InterPro" id="IPR011990">
    <property type="entry name" value="TPR-like_helical_dom_sf"/>
</dbReference>
<evidence type="ECO:0000313" key="5">
    <source>
        <dbReference type="Proteomes" id="UP000000343"/>
    </source>
</evidence>
<evidence type="ECO:0000256" key="3">
    <source>
        <dbReference type="PROSITE-ProRule" id="PRU00339"/>
    </source>
</evidence>
<accession>E8X5Y5</accession>
<keyword evidence="1" id="KW-0677">Repeat</keyword>
<keyword evidence="4" id="KW-0614">Plasmid</keyword>
<dbReference type="SUPFAM" id="SSF48452">
    <property type="entry name" value="TPR-like"/>
    <property type="match status" value="1"/>
</dbReference>
<dbReference type="Proteomes" id="UP000000343">
    <property type="component" value="Plasmid pACIX901"/>
</dbReference>
<organism evidence="5">
    <name type="scientific">Granulicella tundricola (strain ATCC BAA-1859 / DSM 23138 / MP5ACTX9)</name>
    <dbReference type="NCBI Taxonomy" id="1198114"/>
    <lineage>
        <taxon>Bacteria</taxon>
        <taxon>Pseudomonadati</taxon>
        <taxon>Acidobacteriota</taxon>
        <taxon>Terriglobia</taxon>
        <taxon>Terriglobales</taxon>
        <taxon>Acidobacteriaceae</taxon>
        <taxon>Granulicella</taxon>
    </lineage>
</organism>
<dbReference type="PANTHER" id="PTHR45586">
    <property type="entry name" value="TPR REPEAT-CONTAINING PROTEIN PA4667"/>
    <property type="match status" value="1"/>
</dbReference>
<dbReference type="EMBL" id="CP002481">
    <property type="protein sequence ID" value="ADW70869.1"/>
    <property type="molecule type" value="Genomic_DNA"/>
</dbReference>